<dbReference type="AlphaFoldDB" id="A0A1G2P7F1"/>
<feature type="chain" id="PRO_5009583866" evidence="1">
    <location>
        <begin position="21"/>
        <end position="280"/>
    </location>
</feature>
<evidence type="ECO:0000256" key="1">
    <source>
        <dbReference type="SAM" id="SignalP"/>
    </source>
</evidence>
<keyword evidence="1" id="KW-0732">Signal</keyword>
<comment type="caution">
    <text evidence="2">The sequence shown here is derived from an EMBL/GenBank/DDBJ whole genome shotgun (WGS) entry which is preliminary data.</text>
</comment>
<evidence type="ECO:0000313" key="2">
    <source>
        <dbReference type="EMBL" id="OHA44276.1"/>
    </source>
</evidence>
<accession>A0A1G2P7F1</accession>
<name>A0A1G2P7F1_9BACT</name>
<reference evidence="2 3" key="1">
    <citation type="journal article" date="2016" name="Nat. Commun.">
        <title>Thousands of microbial genomes shed light on interconnected biogeochemical processes in an aquifer system.</title>
        <authorList>
            <person name="Anantharaman K."/>
            <person name="Brown C.T."/>
            <person name="Hug L.A."/>
            <person name="Sharon I."/>
            <person name="Castelle C.J."/>
            <person name="Probst A.J."/>
            <person name="Thomas B.C."/>
            <person name="Singh A."/>
            <person name="Wilkins M.J."/>
            <person name="Karaoz U."/>
            <person name="Brodie E.L."/>
            <person name="Williams K.H."/>
            <person name="Hubbard S.S."/>
            <person name="Banfield J.F."/>
        </authorList>
    </citation>
    <scope>NUCLEOTIDE SEQUENCE [LARGE SCALE GENOMIC DNA]</scope>
</reference>
<protein>
    <submittedName>
        <fullName evidence="2">Uncharacterized protein</fullName>
    </submittedName>
</protein>
<gene>
    <name evidence="2" type="ORF">A3G03_03015</name>
</gene>
<feature type="signal peptide" evidence="1">
    <location>
        <begin position="1"/>
        <end position="20"/>
    </location>
</feature>
<sequence>MKKIILFAISIVAFAGFALASDGLREGVFYKISVLNGNTTKGYRVFKTKGYVSDIPKCPAGGDNTDCIHYAIISEIYDNQRSVNNLPRTNAALKLTTTIRESLPQVGKYYDFIVKVGYNDLPKPAWNDFILVSFKEVDQGNFYSISKLQQLRATSSTPVKTEGYVSKIQYCGNTNTICYPLVSIVENKTDASDKGINFGVDYDHDKDLKVNQQYEFSLRFVTDMGYNKYYLDTYKIIDSVINTPKDKTIATSTPPVDGEQPIKKSLFAKFINWFFGLFRD</sequence>
<evidence type="ECO:0000313" key="3">
    <source>
        <dbReference type="Proteomes" id="UP000176355"/>
    </source>
</evidence>
<organism evidence="2 3">
    <name type="scientific">Candidatus Taylorbacteria bacterium RIFCSPLOWO2_12_FULL_44_15c</name>
    <dbReference type="NCBI Taxonomy" id="1802333"/>
    <lineage>
        <taxon>Bacteria</taxon>
        <taxon>Candidatus Tayloriibacteriota</taxon>
    </lineage>
</organism>
<dbReference type="Proteomes" id="UP000176355">
    <property type="component" value="Unassembled WGS sequence"/>
</dbReference>
<dbReference type="STRING" id="1802333.A3G03_03015"/>
<dbReference type="EMBL" id="MHSL01000007">
    <property type="protein sequence ID" value="OHA44276.1"/>
    <property type="molecule type" value="Genomic_DNA"/>
</dbReference>
<proteinExistence type="predicted"/>